<feature type="compositionally biased region" description="Low complexity" evidence="1">
    <location>
        <begin position="68"/>
        <end position="77"/>
    </location>
</feature>
<feature type="domain" description="M23ase beta-sheet core" evidence="3">
    <location>
        <begin position="303"/>
        <end position="396"/>
    </location>
</feature>
<proteinExistence type="predicted"/>
<dbReference type="InterPro" id="IPR016047">
    <property type="entry name" value="M23ase_b-sheet_dom"/>
</dbReference>
<evidence type="ECO:0000259" key="3">
    <source>
        <dbReference type="Pfam" id="PF01551"/>
    </source>
</evidence>
<feature type="compositionally biased region" description="Basic and acidic residues" evidence="1">
    <location>
        <begin position="243"/>
        <end position="255"/>
    </location>
</feature>
<feature type="region of interest" description="Disordered" evidence="1">
    <location>
        <begin position="41"/>
        <end position="77"/>
    </location>
</feature>
<keyword evidence="5" id="KW-1185">Reference proteome</keyword>
<feature type="compositionally biased region" description="Basic and acidic residues" evidence="1">
    <location>
        <begin position="41"/>
        <end position="62"/>
    </location>
</feature>
<reference evidence="4" key="1">
    <citation type="submission" date="2021-09" db="EMBL/GenBank/DDBJ databases">
        <authorList>
            <person name="Wu T."/>
            <person name="Guo S.Z."/>
        </authorList>
    </citation>
    <scope>NUCLEOTIDE SEQUENCE</scope>
    <source>
        <strain evidence="4">RSS-23</strain>
    </source>
</reference>
<evidence type="ECO:0000256" key="2">
    <source>
        <dbReference type="SAM" id="SignalP"/>
    </source>
</evidence>
<dbReference type="Gene3D" id="6.10.250.3150">
    <property type="match status" value="1"/>
</dbReference>
<dbReference type="InterPro" id="IPR050570">
    <property type="entry name" value="Cell_wall_metabolism_enzyme"/>
</dbReference>
<evidence type="ECO:0000256" key="1">
    <source>
        <dbReference type="SAM" id="MobiDB-lite"/>
    </source>
</evidence>
<dbReference type="RefSeq" id="WP_223625520.1">
    <property type="nucleotide sequence ID" value="NZ_JAIQDJ010000001.1"/>
</dbReference>
<feature type="region of interest" description="Disordered" evidence="1">
    <location>
        <begin position="243"/>
        <end position="270"/>
    </location>
</feature>
<keyword evidence="2" id="KW-0732">Signal</keyword>
<dbReference type="SUPFAM" id="SSF51261">
    <property type="entry name" value="Duplicated hybrid motif"/>
    <property type="match status" value="1"/>
</dbReference>
<dbReference type="Gene3D" id="2.70.70.10">
    <property type="entry name" value="Glucose Permease (Domain IIA)"/>
    <property type="match status" value="1"/>
</dbReference>
<dbReference type="Proteomes" id="UP001430290">
    <property type="component" value="Unassembled WGS sequence"/>
</dbReference>
<gene>
    <name evidence="4" type="ORF">K7B09_00605</name>
</gene>
<protein>
    <submittedName>
        <fullName evidence="4">Peptidoglycan DD-metalloendopeptidase family protein</fullName>
    </submittedName>
</protein>
<organism evidence="4 5">
    <name type="scientific">Thermomonas beijingensis</name>
    <dbReference type="NCBI Taxonomy" id="2872701"/>
    <lineage>
        <taxon>Bacteria</taxon>
        <taxon>Pseudomonadati</taxon>
        <taxon>Pseudomonadota</taxon>
        <taxon>Gammaproteobacteria</taxon>
        <taxon>Lysobacterales</taxon>
        <taxon>Lysobacteraceae</taxon>
        <taxon>Thermomonas</taxon>
    </lineage>
</organism>
<dbReference type="PANTHER" id="PTHR21666:SF270">
    <property type="entry name" value="MUREIN HYDROLASE ACTIVATOR ENVC"/>
    <property type="match status" value="1"/>
</dbReference>
<evidence type="ECO:0000313" key="5">
    <source>
        <dbReference type="Proteomes" id="UP001430290"/>
    </source>
</evidence>
<dbReference type="PANTHER" id="PTHR21666">
    <property type="entry name" value="PEPTIDASE-RELATED"/>
    <property type="match status" value="1"/>
</dbReference>
<dbReference type="EMBL" id="JAIQDJ010000001">
    <property type="protein sequence ID" value="MBZ4184822.1"/>
    <property type="molecule type" value="Genomic_DNA"/>
</dbReference>
<sequence length="403" mass="43503">MRARIALVVCLLTVLAGVHAQDAKDAEQRLQKVRSELRDVATQRRQLEGQRGDASRKLRQADEQVGGSQRSLQQTQEQLQQSAAELARLQAERARHAGNLQTRKAELASLLRAAQAEGDAPALKALLAQDRVEDATRAVTLASYLQRAQVQRIRALSAEIERIEALETGMTQQQAALDAARKQQATQLAQLQQARQQRASVLAGIDQQYQDRSAREKALGQDAKALQNLLAQLRAAAARAEREAARAKAETERLAKAPGKHTPARTRTPPAVASLQRVGGMSWPVAGNLLASFGGRLPDGRRSDGVLIAAAAGTPVKAVADGTVVYADWMTGYGNILIVDHGQGYMSLYAHNDGLLREAGDHVQRGQSVATVGSSGGQDSPGLYFELRRNGAPVNPADWLKRQ</sequence>
<feature type="chain" id="PRO_5047095283" evidence="2">
    <location>
        <begin position="21"/>
        <end position="403"/>
    </location>
</feature>
<feature type="signal peptide" evidence="2">
    <location>
        <begin position="1"/>
        <end position="20"/>
    </location>
</feature>
<comment type="caution">
    <text evidence="4">The sequence shown here is derived from an EMBL/GenBank/DDBJ whole genome shotgun (WGS) entry which is preliminary data.</text>
</comment>
<evidence type="ECO:0000313" key="4">
    <source>
        <dbReference type="EMBL" id="MBZ4184822.1"/>
    </source>
</evidence>
<dbReference type="CDD" id="cd12797">
    <property type="entry name" value="M23_peptidase"/>
    <property type="match status" value="1"/>
</dbReference>
<name>A0ABS7TAE6_9GAMM</name>
<dbReference type="Pfam" id="PF01551">
    <property type="entry name" value="Peptidase_M23"/>
    <property type="match status" value="1"/>
</dbReference>
<dbReference type="InterPro" id="IPR011055">
    <property type="entry name" value="Dup_hybrid_motif"/>
</dbReference>
<accession>A0ABS7TAE6</accession>